<dbReference type="RefSeq" id="WP_156340630.1">
    <property type="nucleotide sequence ID" value="NZ_CACRSQ010000006.1"/>
</dbReference>
<keyword evidence="3 5" id="KW-1133">Transmembrane helix</keyword>
<accession>A0A6N2UPS9</accession>
<dbReference type="InterPro" id="IPR035906">
    <property type="entry name" value="MetI-like_sf"/>
</dbReference>
<dbReference type="PANTHER" id="PTHR43496">
    <property type="entry name" value="PROTEIN LPLB"/>
    <property type="match status" value="1"/>
</dbReference>
<evidence type="ECO:0000256" key="2">
    <source>
        <dbReference type="ARBA" id="ARBA00022692"/>
    </source>
</evidence>
<feature type="transmembrane region" description="Helical" evidence="5">
    <location>
        <begin position="140"/>
        <end position="161"/>
    </location>
</feature>
<dbReference type="GO" id="GO:0005886">
    <property type="term" value="C:plasma membrane"/>
    <property type="evidence" value="ECO:0007669"/>
    <property type="project" value="UniProtKB-SubCell"/>
</dbReference>
<evidence type="ECO:0000256" key="4">
    <source>
        <dbReference type="ARBA" id="ARBA00023136"/>
    </source>
</evidence>
<dbReference type="PROSITE" id="PS50928">
    <property type="entry name" value="ABC_TM1"/>
    <property type="match status" value="2"/>
</dbReference>
<evidence type="ECO:0000256" key="5">
    <source>
        <dbReference type="RuleBase" id="RU363032"/>
    </source>
</evidence>
<feature type="transmembrane region" description="Helical" evidence="5">
    <location>
        <begin position="12"/>
        <end position="33"/>
    </location>
</feature>
<feature type="transmembrane region" description="Helical" evidence="5">
    <location>
        <begin position="242"/>
        <end position="266"/>
    </location>
</feature>
<feature type="transmembrane region" description="Helical" evidence="5">
    <location>
        <begin position="379"/>
        <end position="405"/>
    </location>
</feature>
<evidence type="ECO:0000259" key="6">
    <source>
        <dbReference type="PROSITE" id="PS50928"/>
    </source>
</evidence>
<feature type="transmembrane region" description="Helical" evidence="5">
    <location>
        <begin position="195"/>
        <end position="222"/>
    </location>
</feature>
<feature type="transmembrane region" description="Helical" evidence="5">
    <location>
        <begin position="346"/>
        <end position="367"/>
    </location>
</feature>
<dbReference type="CDD" id="cd06261">
    <property type="entry name" value="TM_PBP2"/>
    <property type="match status" value="1"/>
</dbReference>
<dbReference type="PANTHER" id="PTHR43496:SF1">
    <property type="entry name" value="POLYGALACTURONAN_RHAMNOGALACTURONAN TRANSPORT SYSTEM PERMEASE PROTEIN YTEP"/>
    <property type="match status" value="1"/>
</dbReference>
<evidence type="ECO:0000256" key="1">
    <source>
        <dbReference type="ARBA" id="ARBA00004141"/>
    </source>
</evidence>
<feature type="transmembrane region" description="Helical" evidence="5">
    <location>
        <begin position="290"/>
        <end position="315"/>
    </location>
</feature>
<feature type="transmembrane region" description="Helical" evidence="5">
    <location>
        <begin position="411"/>
        <end position="430"/>
    </location>
</feature>
<gene>
    <name evidence="7" type="ORF">ACLFYP115_02006</name>
</gene>
<feature type="transmembrane region" description="Helical" evidence="5">
    <location>
        <begin position="98"/>
        <end position="120"/>
    </location>
</feature>
<sequence length="560" mass="61822">MKHRKEKEIKVIFAGIALIFLTFLAVPMVQLLMKSFTTEGGGLTLQNFQSVFARKDFFEILRNSFGVAGLSAAVTTLLAFFLACTIHYTNIPDWIKTLIKGAAVLPMFLPTITYGFAIIYSFGKQGLLTRLFGKQLFEIYGIKGLLMGYVIYTLPISFMLINNTMGYIDKKYMIVSRVMGDSAFANFKMTVLRPLLGTLAASVIQSFFLSFTDFGIPAAVGGKFKTIASLLYSEMLGSIPNFQNGAVVAVVMLVPSVVSITVLKVLEKYQIRYHKISNIELKKNKLRDGLCGGAGILLIVGVLSVFAVIFVIPFVEEWPYRLSFTLDNFRNVFEDPNLFNVYTNSLFVAAATAALGTIAAYGSALVTARSRISQKAKDIIEGIALVTNTIPGMVLGLAFLFLFTGTGLQNTFLLIIICNVVHFFSTPYLMMKSSLGKMNASWETTAMLMGDSWAKTILRIVTPNALSTIIEVFSYYFINAMVTISAVIFIAGARTMVITTKIKELQYYNKFNEVFVLSLLILATNVIGKFAFTKLAGVTEGGAAGQFFKLHIRKNKERSL</sequence>
<feature type="transmembrane region" description="Helical" evidence="5">
    <location>
        <begin position="514"/>
        <end position="532"/>
    </location>
</feature>
<name>A0A6N2UPS9_9FIRM</name>
<feature type="transmembrane region" description="Helical" evidence="5">
    <location>
        <begin position="65"/>
        <end position="86"/>
    </location>
</feature>
<evidence type="ECO:0000256" key="3">
    <source>
        <dbReference type="ARBA" id="ARBA00022989"/>
    </source>
</evidence>
<evidence type="ECO:0000313" key="7">
    <source>
        <dbReference type="EMBL" id="VYT19718.1"/>
    </source>
</evidence>
<protein>
    <submittedName>
        <fullName evidence="7">Thiamine transporter membrane protein</fullName>
    </submittedName>
</protein>
<keyword evidence="5" id="KW-0813">Transport</keyword>
<dbReference type="AlphaFoldDB" id="A0A6N2UPS9"/>
<feature type="domain" description="ABC transmembrane type-1" evidence="6">
    <location>
        <begin position="342"/>
        <end position="532"/>
    </location>
</feature>
<dbReference type="Gene3D" id="1.10.3720.10">
    <property type="entry name" value="MetI-like"/>
    <property type="match status" value="2"/>
</dbReference>
<dbReference type="SUPFAM" id="SSF161098">
    <property type="entry name" value="MetI-like"/>
    <property type="match status" value="2"/>
</dbReference>
<feature type="domain" description="ABC transmembrane type-1" evidence="6">
    <location>
        <begin position="61"/>
        <end position="263"/>
    </location>
</feature>
<dbReference type="EMBL" id="CACRSQ010000006">
    <property type="protein sequence ID" value="VYT19718.1"/>
    <property type="molecule type" value="Genomic_DNA"/>
</dbReference>
<feature type="transmembrane region" description="Helical" evidence="5">
    <location>
        <begin position="473"/>
        <end position="493"/>
    </location>
</feature>
<dbReference type="GO" id="GO:0055085">
    <property type="term" value="P:transmembrane transport"/>
    <property type="evidence" value="ECO:0007669"/>
    <property type="project" value="InterPro"/>
</dbReference>
<organism evidence="7">
    <name type="scientific">Anaerostipes caccae</name>
    <dbReference type="NCBI Taxonomy" id="105841"/>
    <lineage>
        <taxon>Bacteria</taxon>
        <taxon>Bacillati</taxon>
        <taxon>Bacillota</taxon>
        <taxon>Clostridia</taxon>
        <taxon>Lachnospirales</taxon>
        <taxon>Lachnospiraceae</taxon>
        <taxon>Anaerostipes</taxon>
    </lineage>
</organism>
<comment type="subcellular location">
    <subcellularLocation>
        <location evidence="5">Cell membrane</location>
        <topology evidence="5">Multi-pass membrane protein</topology>
    </subcellularLocation>
    <subcellularLocation>
        <location evidence="1">Membrane</location>
        <topology evidence="1">Multi-pass membrane protein</topology>
    </subcellularLocation>
</comment>
<keyword evidence="4 5" id="KW-0472">Membrane</keyword>
<comment type="similarity">
    <text evidence="5">Belongs to the binding-protein-dependent transport system permease family.</text>
</comment>
<keyword evidence="2 5" id="KW-0812">Transmembrane</keyword>
<reference evidence="7" key="1">
    <citation type="submission" date="2019-11" db="EMBL/GenBank/DDBJ databases">
        <authorList>
            <person name="Feng L."/>
        </authorList>
    </citation>
    <scope>NUCLEOTIDE SEQUENCE</scope>
    <source>
        <strain evidence="7">AcaccaeLFYP115</strain>
    </source>
</reference>
<proteinExistence type="inferred from homology"/>
<dbReference type="InterPro" id="IPR000515">
    <property type="entry name" value="MetI-like"/>
</dbReference>
<dbReference type="Pfam" id="PF00528">
    <property type="entry name" value="BPD_transp_1"/>
    <property type="match status" value="2"/>
</dbReference>